<dbReference type="AlphaFoldDB" id="A0A8J6PL84"/>
<accession>A0A8J6PL84</accession>
<proteinExistence type="predicted"/>
<evidence type="ECO:0000313" key="2">
    <source>
        <dbReference type="EMBL" id="MBC9813724.1"/>
    </source>
</evidence>
<dbReference type="Pfam" id="PF14121">
    <property type="entry name" value="Porin_10"/>
    <property type="match status" value="1"/>
</dbReference>
<organism evidence="2 3">
    <name type="scientific">Taishania pollutisoli</name>
    <dbReference type="NCBI Taxonomy" id="2766479"/>
    <lineage>
        <taxon>Bacteria</taxon>
        <taxon>Pseudomonadati</taxon>
        <taxon>Bacteroidota</taxon>
        <taxon>Flavobacteriia</taxon>
        <taxon>Flavobacteriales</taxon>
        <taxon>Crocinitomicaceae</taxon>
        <taxon>Taishania</taxon>
    </lineage>
</organism>
<dbReference type="RefSeq" id="WP_216714725.1">
    <property type="nucleotide sequence ID" value="NZ_JACVEL010000014.1"/>
</dbReference>
<reference evidence="2" key="1">
    <citation type="submission" date="2020-09" db="EMBL/GenBank/DDBJ databases">
        <title>Taishania pollutisoli gen. nov., sp. nov., Isolated from Tetrabromobisphenol A-Contaminated Soil.</title>
        <authorList>
            <person name="Chen Q."/>
        </authorList>
    </citation>
    <scope>NUCLEOTIDE SEQUENCE</scope>
    <source>
        <strain evidence="2">CZZ-1</strain>
    </source>
</reference>
<keyword evidence="1" id="KW-0732">Signal</keyword>
<dbReference type="EMBL" id="JACVEL010000014">
    <property type="protein sequence ID" value="MBC9813724.1"/>
    <property type="molecule type" value="Genomic_DNA"/>
</dbReference>
<evidence type="ECO:0000256" key="1">
    <source>
        <dbReference type="SAM" id="SignalP"/>
    </source>
</evidence>
<evidence type="ECO:0008006" key="4">
    <source>
        <dbReference type="Google" id="ProtNLM"/>
    </source>
</evidence>
<comment type="caution">
    <text evidence="2">The sequence shown here is derived from an EMBL/GenBank/DDBJ whole genome shotgun (WGS) entry which is preliminary data.</text>
</comment>
<dbReference type="Proteomes" id="UP000652681">
    <property type="component" value="Unassembled WGS sequence"/>
</dbReference>
<feature type="signal peptide" evidence="1">
    <location>
        <begin position="1"/>
        <end position="18"/>
    </location>
</feature>
<dbReference type="InterPro" id="IPR025631">
    <property type="entry name" value="Porin_10"/>
</dbReference>
<keyword evidence="3" id="KW-1185">Reference proteome</keyword>
<feature type="chain" id="PRO_5035215338" description="Porin" evidence="1">
    <location>
        <begin position="19"/>
        <end position="576"/>
    </location>
</feature>
<evidence type="ECO:0000313" key="3">
    <source>
        <dbReference type="Proteomes" id="UP000652681"/>
    </source>
</evidence>
<gene>
    <name evidence="2" type="ORF">H9Y05_14705</name>
</gene>
<name>A0A8J6PL84_9FLAO</name>
<protein>
    <recommendedName>
        <fullName evidence="4">Porin</fullName>
    </recommendedName>
</protein>
<sequence>MRYSLSILFVLLFVQSMAQGNAVMGKKDTLTNSFTTGGPIDSVDISFSYHSSTMPGGGFAATENVQPYDLFLTNAGGSMFRTFSNWKKMRFSALPHLGFGYIFGGQATQIVRANYTHAFNHSNLLNVDYDLQRGANFLRNGEFTHHDVQLQYQLTSPFYSLSLKGQYLNRNIGNNNGVITDTLIDFYGLSYAPVRKDNALSQYRGTRIELEHYFDFLSRDSINATGLYVDNKLQIFNRKYREYSDTLLLIYPIVFMDLDSTNDQYQLSEVVNGAGLYYSRSNFFLKAGLQNNWWNYFNLGNTISRSEINLDGKLGITIRKVELHNHTNVNFIGAQGEWFSYSKLGFDWSNFHFRGNADISYLLPEPHQRFYYGNNVYYDLPFDQLKKQFRMNLNAQLDYSFQQHQIGVFVKNATLTNNYWFYDNTWTADTIGTLNSLSIGVTGKTGYKILKFSLSGSYNSSNWMPNLLVQSRLYLQGRLFKGKKLLGQFGVEASYHNGYRLLEHLPYMDIYSITSFSNDPMVNLHAFGAFEIQRFRFFFRVENIGYFWNESTNRVGLNQPIPAMQIRVGITWDFFN</sequence>